<feature type="region of interest" description="Disordered" evidence="4">
    <location>
        <begin position="1"/>
        <end position="26"/>
    </location>
</feature>
<evidence type="ECO:0000313" key="6">
    <source>
        <dbReference type="Proteomes" id="UP001258017"/>
    </source>
</evidence>
<evidence type="ECO:0000313" key="5">
    <source>
        <dbReference type="EMBL" id="KAK2575017.1"/>
    </source>
</evidence>
<dbReference type="Proteomes" id="UP001258017">
    <property type="component" value="Unassembled WGS sequence"/>
</dbReference>
<evidence type="ECO:0000256" key="3">
    <source>
        <dbReference type="RuleBase" id="RU364104"/>
    </source>
</evidence>
<keyword evidence="6" id="KW-1185">Reference proteome</keyword>
<evidence type="ECO:0000256" key="4">
    <source>
        <dbReference type="SAM" id="MobiDB-lite"/>
    </source>
</evidence>
<evidence type="ECO:0000256" key="2">
    <source>
        <dbReference type="ARBA" id="ARBA00023157"/>
    </source>
</evidence>
<reference evidence="5" key="1">
    <citation type="submission" date="2021-08" db="EMBL/GenBank/DDBJ databases">
        <authorList>
            <person name="Misof B."/>
            <person name="Oliver O."/>
            <person name="Podsiadlowski L."/>
            <person name="Donath A."/>
            <person name="Peters R."/>
            <person name="Mayer C."/>
            <person name="Rust J."/>
            <person name="Gunkel S."/>
            <person name="Lesny P."/>
            <person name="Martin S."/>
            <person name="Oeyen J.P."/>
            <person name="Petersen M."/>
            <person name="Panagiotis P."/>
            <person name="Wilbrandt J."/>
            <person name="Tanja T."/>
        </authorList>
    </citation>
    <scope>NUCLEOTIDE SEQUENCE</scope>
    <source>
        <strain evidence="5">GBR_01_08_01A</strain>
        <tissue evidence="5">Thorax + abdomen</tissue>
    </source>
</reference>
<accession>A0AAD9R896</accession>
<dbReference type="PANTHER" id="PTHR22977:SF5">
    <property type="entry name" value="COX ASSEMBLY MITOCHONDRIAL PROTEIN HOMOLOG"/>
    <property type="match status" value="1"/>
</dbReference>
<dbReference type="InterPro" id="IPR013892">
    <property type="entry name" value="Cyt_c_biogenesis_Cmc1-like"/>
</dbReference>
<dbReference type="GO" id="GO:0005739">
    <property type="term" value="C:mitochondrion"/>
    <property type="evidence" value="ECO:0007669"/>
    <property type="project" value="UniProtKB-SubCell"/>
</dbReference>
<dbReference type="EMBL" id="JAIFRP010004521">
    <property type="protein sequence ID" value="KAK2575017.1"/>
    <property type="molecule type" value="Genomic_DNA"/>
</dbReference>
<keyword evidence="2" id="KW-1015">Disulfide bond</keyword>
<organism evidence="5 6">
    <name type="scientific">Odynerus spinipes</name>
    <dbReference type="NCBI Taxonomy" id="1348599"/>
    <lineage>
        <taxon>Eukaryota</taxon>
        <taxon>Metazoa</taxon>
        <taxon>Ecdysozoa</taxon>
        <taxon>Arthropoda</taxon>
        <taxon>Hexapoda</taxon>
        <taxon>Insecta</taxon>
        <taxon>Pterygota</taxon>
        <taxon>Neoptera</taxon>
        <taxon>Endopterygota</taxon>
        <taxon>Hymenoptera</taxon>
        <taxon>Apocrita</taxon>
        <taxon>Aculeata</taxon>
        <taxon>Vespoidea</taxon>
        <taxon>Vespidae</taxon>
        <taxon>Eumeninae</taxon>
        <taxon>Odynerus</taxon>
    </lineage>
</organism>
<dbReference type="Pfam" id="PF08583">
    <property type="entry name" value="Cmc1"/>
    <property type="match status" value="1"/>
</dbReference>
<sequence>METKTDVAKAIPPKYGAGPHGIGDPDDKTLRKVELNVLIPQIIRDRTREEKCIPEVKEFTECCKENKFLMVFNCRAQNNKLQKCSERWYNDKEFQEECKQIYLQRRSEYRRTNIPQKYKKTESK</sequence>
<dbReference type="AlphaFoldDB" id="A0AAD9R896"/>
<reference evidence="5" key="2">
    <citation type="journal article" date="2023" name="Commun. Biol.">
        <title>Intrasexual cuticular hydrocarbon dimorphism in a wasp sheds light on hydrocarbon biosynthesis genes in Hymenoptera.</title>
        <authorList>
            <person name="Moris V.C."/>
            <person name="Podsiadlowski L."/>
            <person name="Martin S."/>
            <person name="Oeyen J.P."/>
            <person name="Donath A."/>
            <person name="Petersen M."/>
            <person name="Wilbrandt J."/>
            <person name="Misof B."/>
            <person name="Liedtke D."/>
            <person name="Thamm M."/>
            <person name="Scheiner R."/>
            <person name="Schmitt T."/>
            <person name="Niehuis O."/>
        </authorList>
    </citation>
    <scope>NUCLEOTIDE SEQUENCE</scope>
    <source>
        <strain evidence="5">GBR_01_08_01A</strain>
    </source>
</reference>
<name>A0AAD9R896_9HYME</name>
<dbReference type="PANTHER" id="PTHR22977">
    <property type="entry name" value="COX ASSEMBLY MITOCHONDRIAL PROTEIN"/>
    <property type="match status" value="1"/>
</dbReference>
<keyword evidence="3" id="KW-0496">Mitochondrion</keyword>
<comment type="subcellular location">
    <subcellularLocation>
        <location evidence="3">Mitochondrion</location>
    </subcellularLocation>
</comment>
<proteinExistence type="inferred from homology"/>
<dbReference type="PROSITE" id="PS51808">
    <property type="entry name" value="CHCH"/>
    <property type="match status" value="1"/>
</dbReference>
<protein>
    <recommendedName>
        <fullName evidence="3">COX assembly mitochondrial protein</fullName>
    </recommendedName>
</protein>
<evidence type="ECO:0000256" key="1">
    <source>
        <dbReference type="ARBA" id="ARBA00007347"/>
    </source>
</evidence>
<comment type="caution">
    <text evidence="5">The sequence shown here is derived from an EMBL/GenBank/DDBJ whole genome shotgun (WGS) entry which is preliminary data.</text>
</comment>
<comment type="similarity">
    <text evidence="1 3">Belongs to the CMC family.</text>
</comment>
<gene>
    <name evidence="5" type="ORF">KPH14_008764</name>
</gene>